<comment type="pathway">
    <text evidence="7">Protein modification; lipoprotein biosynthesis (diacylglyceryl transfer).</text>
</comment>
<dbReference type="EMBL" id="BX908798">
    <property type="protein sequence ID" value="SPJ31765.1"/>
    <property type="molecule type" value="Genomic_DNA"/>
</dbReference>
<dbReference type="KEGG" id="pcu:PC_RS05225"/>
<dbReference type="PANTHER" id="PTHR30589:SF0">
    <property type="entry name" value="PHOSPHATIDYLGLYCEROL--PROLIPOPROTEIN DIACYLGLYCERYL TRANSFERASE"/>
    <property type="match status" value="1"/>
</dbReference>
<evidence type="ECO:0000313" key="8">
    <source>
        <dbReference type="EMBL" id="SPJ31765.1"/>
    </source>
</evidence>
<comment type="function">
    <text evidence="7">Catalyzes the transfer of the diacylglyceryl group from phosphatidylglycerol to the sulfhydryl group of the N-terminal cysteine of a prolipoprotein, the first step in the formation of mature lipoproteins.</text>
</comment>
<dbReference type="GO" id="GO:0008961">
    <property type="term" value="F:phosphatidylglycerol-prolipoprotein diacylglyceryl transferase activity"/>
    <property type="evidence" value="ECO:0007669"/>
    <property type="project" value="UniProtKB-UniRule"/>
</dbReference>
<keyword evidence="6 7" id="KW-0472">Membrane</keyword>
<proteinExistence type="inferred from homology"/>
<evidence type="ECO:0000313" key="9">
    <source>
        <dbReference type="Proteomes" id="UP000000529"/>
    </source>
</evidence>
<evidence type="ECO:0000256" key="7">
    <source>
        <dbReference type="HAMAP-Rule" id="MF_01147"/>
    </source>
</evidence>
<dbReference type="Pfam" id="PF01790">
    <property type="entry name" value="LGT"/>
    <property type="match status" value="1"/>
</dbReference>
<feature type="transmembrane region" description="Helical" evidence="7">
    <location>
        <begin position="229"/>
        <end position="250"/>
    </location>
</feature>
<evidence type="ECO:0000256" key="4">
    <source>
        <dbReference type="ARBA" id="ARBA00022692"/>
    </source>
</evidence>
<organism evidence="8 9">
    <name type="scientific">Protochlamydia amoebophila (strain UWE25)</name>
    <dbReference type="NCBI Taxonomy" id="264201"/>
    <lineage>
        <taxon>Bacteria</taxon>
        <taxon>Pseudomonadati</taxon>
        <taxon>Chlamydiota</taxon>
        <taxon>Chlamydiia</taxon>
        <taxon>Parachlamydiales</taxon>
        <taxon>Parachlamydiaceae</taxon>
        <taxon>Candidatus Protochlamydia</taxon>
    </lineage>
</organism>
<name>A0A2P9H9S6_PARUW</name>
<evidence type="ECO:0000256" key="3">
    <source>
        <dbReference type="ARBA" id="ARBA00022679"/>
    </source>
</evidence>
<keyword evidence="4 7" id="KW-0812">Transmembrane</keyword>
<feature type="transmembrane region" description="Helical" evidence="7">
    <location>
        <begin position="282"/>
        <end position="301"/>
    </location>
</feature>
<gene>
    <name evidence="7" type="primary">lgt</name>
    <name evidence="8" type="ORF">PC_RS05225</name>
</gene>
<protein>
    <recommendedName>
        <fullName evidence="7">Phosphatidylglycerol--prolipoprotein diacylglyceryl transferase</fullName>
        <ecNumber evidence="7">2.5.1.145</ecNumber>
    </recommendedName>
</protein>
<accession>A0A2P9H9S6</accession>
<keyword evidence="2 7" id="KW-1003">Cell membrane</keyword>
<evidence type="ECO:0000256" key="1">
    <source>
        <dbReference type="ARBA" id="ARBA00007150"/>
    </source>
</evidence>
<dbReference type="EC" id="2.5.1.145" evidence="7"/>
<dbReference type="GO" id="GO:0042158">
    <property type="term" value="P:lipoprotein biosynthetic process"/>
    <property type="evidence" value="ECO:0007669"/>
    <property type="project" value="UniProtKB-UniRule"/>
</dbReference>
<sequence length="376" mass="43421">MFMLTEHWLAWLYWNPPREAFTLPFIDHPVMWYGICFITGFILGYFIIVPIIALFVNQSKHLSSMDIQDWRSLVNQLKTSSSPLIQKCQNALNRQERQKLNSEIQPLNISSDLKNALLIKLNTILKENSIQRKDLEQAFQGAITSAKQISYFLADRLCWFIVFGTLIGARLGAVFFYDWNYFKSHPLEIFEVWKGGLASHGGALGVMLALFFYTSYIKKWTPTLSFLRVLDFVAIPSALTAVFIRIGNFFNQEIIGTPSAYPWAVLFAQPADGSLPIPRHPVQLYEAFAYLMTFFLLFTLWKKCNTCLAAGTYAGFLFIFNFSSRFLLEFWKANLDSILTNPILQMGQLLSIPFILFGICLVWRKQNWQNLFCCHR</sequence>
<dbReference type="PANTHER" id="PTHR30589">
    <property type="entry name" value="PROLIPOPROTEIN DIACYLGLYCERYL TRANSFERASE"/>
    <property type="match status" value="1"/>
</dbReference>
<dbReference type="HAMAP" id="MF_01147">
    <property type="entry name" value="Lgt"/>
    <property type="match status" value="1"/>
</dbReference>
<dbReference type="Proteomes" id="UP000000529">
    <property type="component" value="Chromosome"/>
</dbReference>
<feature type="binding site" evidence="7">
    <location>
        <position position="245"/>
    </location>
    <ligand>
        <name>a 1,2-diacyl-sn-glycero-3-phospho-(1'-sn-glycerol)</name>
        <dbReference type="ChEBI" id="CHEBI:64716"/>
    </ligand>
</feature>
<dbReference type="GO" id="GO:0005886">
    <property type="term" value="C:plasma membrane"/>
    <property type="evidence" value="ECO:0007669"/>
    <property type="project" value="UniProtKB-SubCell"/>
</dbReference>
<feature type="transmembrane region" description="Helical" evidence="7">
    <location>
        <begin position="30"/>
        <end position="56"/>
    </location>
</feature>
<evidence type="ECO:0000256" key="5">
    <source>
        <dbReference type="ARBA" id="ARBA00022989"/>
    </source>
</evidence>
<feature type="transmembrane region" description="Helical" evidence="7">
    <location>
        <begin position="157"/>
        <end position="177"/>
    </location>
</feature>
<feature type="transmembrane region" description="Helical" evidence="7">
    <location>
        <begin position="308"/>
        <end position="328"/>
    </location>
</feature>
<dbReference type="PROSITE" id="PS01311">
    <property type="entry name" value="LGT"/>
    <property type="match status" value="1"/>
</dbReference>
<feature type="transmembrane region" description="Helical" evidence="7">
    <location>
        <begin position="343"/>
        <end position="363"/>
    </location>
</feature>
<keyword evidence="3 7" id="KW-0808">Transferase</keyword>
<keyword evidence="5 7" id="KW-1133">Transmembrane helix</keyword>
<feature type="transmembrane region" description="Helical" evidence="7">
    <location>
        <begin position="197"/>
        <end position="217"/>
    </location>
</feature>
<comment type="similarity">
    <text evidence="1 7">Belongs to the Lgt family.</text>
</comment>
<evidence type="ECO:0000256" key="6">
    <source>
        <dbReference type="ARBA" id="ARBA00023136"/>
    </source>
</evidence>
<comment type="catalytic activity">
    <reaction evidence="7">
        <text>L-cysteinyl-[prolipoprotein] + a 1,2-diacyl-sn-glycero-3-phospho-(1'-sn-glycerol) = an S-1,2-diacyl-sn-glyceryl-L-cysteinyl-[prolipoprotein] + sn-glycerol 1-phosphate + H(+)</text>
        <dbReference type="Rhea" id="RHEA:56712"/>
        <dbReference type="Rhea" id="RHEA-COMP:14679"/>
        <dbReference type="Rhea" id="RHEA-COMP:14680"/>
        <dbReference type="ChEBI" id="CHEBI:15378"/>
        <dbReference type="ChEBI" id="CHEBI:29950"/>
        <dbReference type="ChEBI" id="CHEBI:57685"/>
        <dbReference type="ChEBI" id="CHEBI:64716"/>
        <dbReference type="ChEBI" id="CHEBI:140658"/>
        <dbReference type="EC" id="2.5.1.145"/>
    </reaction>
</comment>
<reference evidence="8 9" key="1">
    <citation type="journal article" date="2004" name="Science">
        <title>Illuminating the evolutionary history of chlamydiae.</title>
        <authorList>
            <person name="Horn M."/>
            <person name="Collingro A."/>
            <person name="Schmitz-Esser S."/>
            <person name="Beier C.L."/>
            <person name="Purkhold U."/>
            <person name="Fartmann B."/>
            <person name="Brandt P."/>
            <person name="Nyakatura G.J."/>
            <person name="Droege M."/>
            <person name="Frishman D."/>
            <person name="Rattei T."/>
            <person name="Mewes H."/>
            <person name="Wagner M."/>
        </authorList>
    </citation>
    <scope>NUCLEOTIDE SEQUENCE [LARGE SCALE GENOMIC DNA]</scope>
    <source>
        <strain evidence="8 9">UWE25</strain>
    </source>
</reference>
<dbReference type="InterPro" id="IPR001640">
    <property type="entry name" value="Lgt"/>
</dbReference>
<dbReference type="OrthoDB" id="871140at2"/>
<comment type="subcellular location">
    <subcellularLocation>
        <location evidence="7">Cell inner membrane</location>
        <topology evidence="7">Multi-pass membrane protein</topology>
    </subcellularLocation>
</comment>
<dbReference type="UniPathway" id="UPA00664"/>
<evidence type="ECO:0000256" key="2">
    <source>
        <dbReference type="ARBA" id="ARBA00022475"/>
    </source>
</evidence>
<keyword evidence="9" id="KW-1185">Reference proteome</keyword>
<dbReference type="AlphaFoldDB" id="A0A2P9H9S6"/>
<keyword evidence="7" id="KW-0997">Cell inner membrane</keyword>